<proteinExistence type="inferred from homology"/>
<dbReference type="PANTHER" id="PTHR36508">
    <property type="entry name" value="PROTEIN SLYX"/>
    <property type="match status" value="1"/>
</dbReference>
<gene>
    <name evidence="2" type="ORF">MNBD_GAMMA04-1707</name>
</gene>
<evidence type="ECO:0008006" key="3">
    <source>
        <dbReference type="Google" id="ProtNLM"/>
    </source>
</evidence>
<organism evidence="2">
    <name type="scientific">hydrothermal vent metagenome</name>
    <dbReference type="NCBI Taxonomy" id="652676"/>
    <lineage>
        <taxon>unclassified sequences</taxon>
        <taxon>metagenomes</taxon>
        <taxon>ecological metagenomes</taxon>
    </lineage>
</organism>
<dbReference type="Pfam" id="PF04102">
    <property type="entry name" value="SlyX"/>
    <property type="match status" value="1"/>
</dbReference>
<protein>
    <recommendedName>
        <fullName evidence="3">Protein SlyX homolog</fullName>
    </recommendedName>
</protein>
<dbReference type="HAMAP" id="MF_00715">
    <property type="entry name" value="SlyX"/>
    <property type="match status" value="1"/>
</dbReference>
<sequence length="78" mass="9314">MHNDDSELKRITERLAQLEINQSFQEESIESLEKTVMQQHQDTQRLERKLSLLTEYLKNMKQQGGIKHTHEETPPPHY</sequence>
<keyword evidence="1" id="KW-0175">Coiled coil</keyword>
<dbReference type="EMBL" id="UOFB01000311">
    <property type="protein sequence ID" value="VAW48976.1"/>
    <property type="molecule type" value="Genomic_DNA"/>
</dbReference>
<dbReference type="InterPro" id="IPR007236">
    <property type="entry name" value="SlyX"/>
</dbReference>
<name>A0A3B0WX91_9ZZZZ</name>
<evidence type="ECO:0000313" key="2">
    <source>
        <dbReference type="EMBL" id="VAW48976.1"/>
    </source>
</evidence>
<accession>A0A3B0WX91</accession>
<feature type="coiled-coil region" evidence="1">
    <location>
        <begin position="1"/>
        <end position="63"/>
    </location>
</feature>
<reference evidence="2" key="1">
    <citation type="submission" date="2018-06" db="EMBL/GenBank/DDBJ databases">
        <authorList>
            <person name="Zhirakovskaya E."/>
        </authorList>
    </citation>
    <scope>NUCLEOTIDE SEQUENCE</scope>
</reference>
<evidence type="ECO:0000256" key="1">
    <source>
        <dbReference type="SAM" id="Coils"/>
    </source>
</evidence>
<dbReference type="AlphaFoldDB" id="A0A3B0WX91"/>
<dbReference type="PANTHER" id="PTHR36508:SF1">
    <property type="entry name" value="PROTEIN SLYX"/>
    <property type="match status" value="1"/>
</dbReference>